<dbReference type="InterPro" id="IPR036427">
    <property type="entry name" value="Bromodomain-like_sf"/>
</dbReference>
<evidence type="ECO:0000313" key="5">
    <source>
        <dbReference type="EMBL" id="OAO13678.1"/>
    </source>
</evidence>
<evidence type="ECO:0000259" key="4">
    <source>
        <dbReference type="PROSITE" id="PS50014"/>
    </source>
</evidence>
<evidence type="ECO:0000256" key="2">
    <source>
        <dbReference type="PROSITE-ProRule" id="PRU00035"/>
    </source>
</evidence>
<dbReference type="PANTHER" id="PTHR45926">
    <property type="entry name" value="OSJNBA0053K19.4 PROTEIN"/>
    <property type="match status" value="1"/>
</dbReference>
<proteinExistence type="predicted"/>
<evidence type="ECO:0000256" key="3">
    <source>
        <dbReference type="SAM" id="MobiDB-lite"/>
    </source>
</evidence>
<dbReference type="AlphaFoldDB" id="A0A196S9H7"/>
<evidence type="ECO:0000256" key="1">
    <source>
        <dbReference type="ARBA" id="ARBA00023117"/>
    </source>
</evidence>
<dbReference type="Proteomes" id="UP000078348">
    <property type="component" value="Unassembled WGS sequence"/>
</dbReference>
<dbReference type="STRING" id="478820.A0A196S9H7"/>
<comment type="caution">
    <text evidence="5">The sequence shown here is derived from an EMBL/GenBank/DDBJ whole genome shotgun (WGS) entry which is preliminary data.</text>
</comment>
<name>A0A196S9H7_BLAHN</name>
<dbReference type="PRINTS" id="PR00503">
    <property type="entry name" value="BROMODOMAIN"/>
</dbReference>
<keyword evidence="6" id="KW-1185">Reference proteome</keyword>
<feature type="compositionally biased region" description="Basic residues" evidence="3">
    <location>
        <begin position="111"/>
        <end position="130"/>
    </location>
</feature>
<evidence type="ECO:0000313" key="6">
    <source>
        <dbReference type="Proteomes" id="UP000078348"/>
    </source>
</evidence>
<keyword evidence="1 2" id="KW-0103">Bromodomain</keyword>
<dbReference type="PROSITE" id="PS50014">
    <property type="entry name" value="BROMODOMAIN_2"/>
    <property type="match status" value="1"/>
</dbReference>
<dbReference type="Gene3D" id="1.20.920.10">
    <property type="entry name" value="Bromodomain-like"/>
    <property type="match status" value="1"/>
</dbReference>
<protein>
    <submittedName>
        <fullName evidence="5">Nuclear protein X1</fullName>
    </submittedName>
</protein>
<feature type="domain" description="Bromo" evidence="4">
    <location>
        <begin position="165"/>
        <end position="237"/>
    </location>
</feature>
<dbReference type="SUPFAM" id="SSF47370">
    <property type="entry name" value="Bromodomain"/>
    <property type="match status" value="1"/>
</dbReference>
<sequence>MGIWGMGVDNTILGQTSEFKYTMKALDPENESFPASGVYSGYFFYKTNVPRRVYERDLLLDFTPFGERFQVVGKGTNEFGTFTVMGVFDPSTKDLTCIKEHSRRLGLISRYKPKQPAKRKPKRQPTKPRVKKEPATTVPARPARHGESAGGDDLQSCDILLQKLMNHPSAQPFMQPVDPVKLGIPDYFDVVKRPMDLGTIRKRLKSEEIRSKEQFVELVRLVFDNAILYNKPYDEVSIMATTLSDYFEKEIAGVYASVFSQPSATEIGTDSVNSSHSSIPVSAKKRYVNMKCEVFDMMQEVLSGMDASAFAMATHKRRYDDILAFEKENGVKSEPVACAALSERELVKLKDQLAKIDKVRLLSLLASAGIDATQGVLDLRLVEKEKLRRLLYVLQKEKESAFAHQLEKEEVKRRKAVTEKLIKPEKTVIADLLNADSD</sequence>
<accession>A0A196S9H7</accession>
<gene>
    <name evidence="5" type="ORF">AV274_4653</name>
</gene>
<reference evidence="5 6" key="1">
    <citation type="submission" date="2016-05" db="EMBL/GenBank/DDBJ databases">
        <title>Nuclear genome of Blastocystis sp. subtype 1 NandII.</title>
        <authorList>
            <person name="Gentekaki E."/>
            <person name="Curtis B."/>
            <person name="Stairs C."/>
            <person name="Eme L."/>
            <person name="Herman E."/>
            <person name="Klimes V."/>
            <person name="Arias M.C."/>
            <person name="Elias M."/>
            <person name="Hilliou F."/>
            <person name="Klute M."/>
            <person name="Malik S.-B."/>
            <person name="Pightling A."/>
            <person name="Rachubinski R."/>
            <person name="Salas D."/>
            <person name="Schlacht A."/>
            <person name="Suga H."/>
            <person name="Archibald J."/>
            <person name="Ball S.G."/>
            <person name="Clark G."/>
            <person name="Dacks J."/>
            <person name="Van Der Giezen M."/>
            <person name="Tsaousis A."/>
            <person name="Roger A."/>
        </authorList>
    </citation>
    <scope>NUCLEOTIDE SEQUENCE [LARGE SCALE GENOMIC DNA]</scope>
    <source>
        <strain evidence="6">ATCC 50177 / NandII</strain>
    </source>
</reference>
<dbReference type="Pfam" id="PF00439">
    <property type="entry name" value="Bromodomain"/>
    <property type="match status" value="1"/>
</dbReference>
<dbReference type="OrthoDB" id="21449at2759"/>
<dbReference type="InterPro" id="IPR001487">
    <property type="entry name" value="Bromodomain"/>
</dbReference>
<organism evidence="5 6">
    <name type="scientific">Blastocystis sp. subtype 1 (strain ATCC 50177 / NandII)</name>
    <dbReference type="NCBI Taxonomy" id="478820"/>
    <lineage>
        <taxon>Eukaryota</taxon>
        <taxon>Sar</taxon>
        <taxon>Stramenopiles</taxon>
        <taxon>Bigyra</taxon>
        <taxon>Opalozoa</taxon>
        <taxon>Opalinata</taxon>
        <taxon>Blastocystidae</taxon>
        <taxon>Blastocystis</taxon>
    </lineage>
</organism>
<dbReference type="EMBL" id="LXWW01000346">
    <property type="protein sequence ID" value="OAO13678.1"/>
    <property type="molecule type" value="Genomic_DNA"/>
</dbReference>
<dbReference type="SMART" id="SM00297">
    <property type="entry name" value="BROMO"/>
    <property type="match status" value="1"/>
</dbReference>
<feature type="region of interest" description="Disordered" evidence="3">
    <location>
        <begin position="108"/>
        <end position="152"/>
    </location>
</feature>